<gene>
    <name evidence="1" type="ORF">TNCV_72881</name>
</gene>
<proteinExistence type="predicted"/>
<keyword evidence="2" id="KW-1185">Reference proteome</keyword>
<organism evidence="1 2">
    <name type="scientific">Trichonephila clavipes</name>
    <name type="common">Golden silk orbweaver</name>
    <name type="synonym">Nephila clavipes</name>
    <dbReference type="NCBI Taxonomy" id="2585209"/>
    <lineage>
        <taxon>Eukaryota</taxon>
        <taxon>Metazoa</taxon>
        <taxon>Ecdysozoa</taxon>
        <taxon>Arthropoda</taxon>
        <taxon>Chelicerata</taxon>
        <taxon>Arachnida</taxon>
        <taxon>Araneae</taxon>
        <taxon>Araneomorphae</taxon>
        <taxon>Entelegynae</taxon>
        <taxon>Araneoidea</taxon>
        <taxon>Nephilidae</taxon>
        <taxon>Trichonephila</taxon>
    </lineage>
</organism>
<sequence length="123" mass="13894">MDSYLACHEFEPRTAEEPPCRWGQTKLFMLRLKSISVDVKVRREGASSGTVLVTLQWFNHRSLAMREKCGNRFAPGPNYMVDAIKLLNQAPRVPDQSLASNGPDVDSRDLNFVFGHMEATPNK</sequence>
<dbReference type="Proteomes" id="UP000887159">
    <property type="component" value="Unassembled WGS sequence"/>
</dbReference>
<evidence type="ECO:0000313" key="1">
    <source>
        <dbReference type="EMBL" id="GFX89595.1"/>
    </source>
</evidence>
<evidence type="ECO:0000313" key="2">
    <source>
        <dbReference type="Proteomes" id="UP000887159"/>
    </source>
</evidence>
<dbReference type="AlphaFoldDB" id="A0A8X6RFQ7"/>
<comment type="caution">
    <text evidence="1">The sequence shown here is derived from an EMBL/GenBank/DDBJ whole genome shotgun (WGS) entry which is preliminary data.</text>
</comment>
<protein>
    <submittedName>
        <fullName evidence="1">Uncharacterized protein</fullName>
    </submittedName>
</protein>
<reference evidence="1" key="1">
    <citation type="submission" date="2020-08" db="EMBL/GenBank/DDBJ databases">
        <title>Multicomponent nature underlies the extraordinary mechanical properties of spider dragline silk.</title>
        <authorList>
            <person name="Kono N."/>
            <person name="Nakamura H."/>
            <person name="Mori M."/>
            <person name="Yoshida Y."/>
            <person name="Ohtoshi R."/>
            <person name="Malay A.D."/>
            <person name="Moran D.A.P."/>
            <person name="Tomita M."/>
            <person name="Numata K."/>
            <person name="Arakawa K."/>
        </authorList>
    </citation>
    <scope>NUCLEOTIDE SEQUENCE</scope>
</reference>
<dbReference type="EMBL" id="BMAU01021073">
    <property type="protein sequence ID" value="GFX89595.1"/>
    <property type="molecule type" value="Genomic_DNA"/>
</dbReference>
<accession>A0A8X6RFQ7</accession>
<name>A0A8X6RFQ7_TRICX</name>